<evidence type="ECO:0008006" key="6">
    <source>
        <dbReference type="Google" id="ProtNLM"/>
    </source>
</evidence>
<name>A0A7Z1DS23_9GAMM</name>
<reference evidence="4 5" key="1">
    <citation type="submission" date="2017-06" db="EMBL/GenBank/DDBJ databases">
        <title>Draft genome sequence of the halophilic bacterium Marinobacter vinifirmus FB1.</title>
        <authorList>
            <person name="Stepanov V.G."/>
            <person name="Roberts D.J."/>
            <person name="Fox G.E."/>
        </authorList>
    </citation>
    <scope>NUCLEOTIDE SEQUENCE [LARGE SCALE GENOMIC DNA]</scope>
    <source>
        <strain evidence="4 5">FB1</strain>
    </source>
</reference>
<keyword evidence="3" id="KW-1133">Transmembrane helix</keyword>
<dbReference type="Proteomes" id="UP000216984">
    <property type="component" value="Unassembled WGS sequence"/>
</dbReference>
<gene>
    <name evidence="4" type="ORF">B9Q17_00160</name>
</gene>
<feature type="region of interest" description="Disordered" evidence="2">
    <location>
        <begin position="153"/>
        <end position="176"/>
    </location>
</feature>
<evidence type="ECO:0000313" key="5">
    <source>
        <dbReference type="Proteomes" id="UP000216984"/>
    </source>
</evidence>
<feature type="coiled-coil region" evidence="1">
    <location>
        <begin position="72"/>
        <end position="99"/>
    </location>
</feature>
<sequence length="424" mass="44959">MDAPGKTKRKQLIIAVGGFSAFIILMMGGMWLSDPNRGKPTPLEIQQEQSQEVMRDFTARSSGSVSAEETWIALSEKRLKELQTENKILRDRLEEIARMVGNQGANSAIQGTPVTSAGLPATSLPPAPIPVAQPAPIPGQNQEQPTGEITQQFVNRSLPPPPAQNPGAYGGTQAVNQDGQPISRIQVISLTDDTAQGQGDGNKKAKNVSHYLPTGAFSTAVLLSGMDAPTGGQAMSNPVPVLLRLMDAGQLPNFWNSDVDNCHVTGAAHGDISSERAHIRLETLTCVLVNGDIIEERVQGYVAGEDGKAGLRGRLVSKQGSMIAKSLLAGIASGMGSSISQQYQQVSTSALGNVTTIDPNKTVQAGLATGTGNALEKIADYYIARANEMYPIIEVDANRIGEIILLGGTEFGKNLIGNTRERKE</sequence>
<keyword evidence="5" id="KW-1185">Reference proteome</keyword>
<dbReference type="AlphaFoldDB" id="A0A7Z1DS23"/>
<evidence type="ECO:0000313" key="4">
    <source>
        <dbReference type="EMBL" id="OZC34949.1"/>
    </source>
</evidence>
<keyword evidence="1" id="KW-0175">Coiled coil</keyword>
<dbReference type="Pfam" id="PF03743">
    <property type="entry name" value="TrbI"/>
    <property type="match status" value="1"/>
</dbReference>
<dbReference type="CDD" id="cd16430">
    <property type="entry name" value="TraB"/>
    <property type="match status" value="1"/>
</dbReference>
<dbReference type="InterPro" id="IPR005498">
    <property type="entry name" value="T4SS_VirB10/TraB/TrbI"/>
</dbReference>
<dbReference type="RefSeq" id="WP_094625900.1">
    <property type="nucleotide sequence ID" value="NZ_NEFY01000019.1"/>
</dbReference>
<feature type="transmembrane region" description="Helical" evidence="3">
    <location>
        <begin position="12"/>
        <end position="32"/>
    </location>
</feature>
<comment type="caution">
    <text evidence="4">The sequence shown here is derived from an EMBL/GenBank/DDBJ whole genome shotgun (WGS) entry which is preliminary data.</text>
</comment>
<keyword evidence="3" id="KW-0472">Membrane</keyword>
<protein>
    <recommendedName>
        <fullName evidence="6">Conjugal transfer protein TraB</fullName>
    </recommendedName>
</protein>
<proteinExistence type="predicted"/>
<evidence type="ECO:0000256" key="1">
    <source>
        <dbReference type="SAM" id="Coils"/>
    </source>
</evidence>
<dbReference type="EMBL" id="NEFY01000019">
    <property type="protein sequence ID" value="OZC34949.1"/>
    <property type="molecule type" value="Genomic_DNA"/>
</dbReference>
<keyword evidence="3" id="KW-0812">Transmembrane</keyword>
<accession>A0A7Z1DS23</accession>
<evidence type="ECO:0000256" key="3">
    <source>
        <dbReference type="SAM" id="Phobius"/>
    </source>
</evidence>
<evidence type="ECO:0000256" key="2">
    <source>
        <dbReference type="SAM" id="MobiDB-lite"/>
    </source>
</evidence>
<organism evidence="4 5">
    <name type="scientific">Marinobacter vinifirmus</name>
    <dbReference type="NCBI Taxonomy" id="355591"/>
    <lineage>
        <taxon>Bacteria</taxon>
        <taxon>Pseudomonadati</taxon>
        <taxon>Pseudomonadota</taxon>
        <taxon>Gammaproteobacteria</taxon>
        <taxon>Pseudomonadales</taxon>
        <taxon>Marinobacteraceae</taxon>
        <taxon>Marinobacter</taxon>
    </lineage>
</organism>